<dbReference type="PANTHER" id="PTHR12558">
    <property type="entry name" value="CELL DIVISION CYCLE 16,23,27"/>
    <property type="match status" value="1"/>
</dbReference>
<sequence>MSRSNRKGRYESRWSFWIVRTVVYFSILLLTARGHGSELNTILTVSPDASPDLQAESFADRKLRDIIGRQEAIFGDIENREGSYSQTEFDNKLQQITHSYEEYLLQNPDKVIAYILYGKLLYKVGQYEHAVLQFLNADKLDPNIAVVKQQLGNYMAENGKVEEALGFFFQAVELSPKTALYYYQLGEVMHVFRSKILTLGLFSESELEESMLQTFANAARLAPDNRIFRFRYAESFYDVQNPDWEAALLLWADLQKGATPGLEADAVRLHRAKVLLMLKRFDEALDLASIVETPALETSRQEIIDHAK</sequence>
<evidence type="ECO:0000313" key="2">
    <source>
        <dbReference type="EMBL" id="AWT60818.1"/>
    </source>
</evidence>
<dbReference type="SUPFAM" id="SSF48452">
    <property type="entry name" value="TPR-like"/>
    <property type="match status" value="1"/>
</dbReference>
<organism evidence="2 3">
    <name type="scientific">Candidatus Moanibacter tarae</name>
    <dbReference type="NCBI Taxonomy" id="2200854"/>
    <lineage>
        <taxon>Bacteria</taxon>
        <taxon>Pseudomonadati</taxon>
        <taxon>Verrucomicrobiota</taxon>
        <taxon>Opitutia</taxon>
        <taxon>Puniceicoccales</taxon>
        <taxon>Puniceicoccales incertae sedis</taxon>
        <taxon>Candidatus Moanibacter</taxon>
    </lineage>
</organism>
<dbReference type="Gene3D" id="1.25.40.10">
    <property type="entry name" value="Tetratricopeptide repeat domain"/>
    <property type="match status" value="1"/>
</dbReference>
<dbReference type="AlphaFoldDB" id="A0A2Z4AHY3"/>
<dbReference type="PROSITE" id="PS50005">
    <property type="entry name" value="TPR"/>
    <property type="match status" value="2"/>
</dbReference>
<accession>A0A2Z4AHY3</accession>
<dbReference type="PANTHER" id="PTHR12558:SF13">
    <property type="entry name" value="CELL DIVISION CYCLE PROTEIN 27 HOMOLOG"/>
    <property type="match status" value="1"/>
</dbReference>
<evidence type="ECO:0000313" key="3">
    <source>
        <dbReference type="Proteomes" id="UP000247465"/>
    </source>
</evidence>
<dbReference type="KEGG" id="mtar:DF168_02040"/>
<protein>
    <submittedName>
        <fullName evidence="2">Uncharacterized protein</fullName>
    </submittedName>
</protein>
<name>A0A2Z4AHY3_9BACT</name>
<gene>
    <name evidence="2" type="ORF">DF168_02040</name>
</gene>
<evidence type="ECO:0000256" key="1">
    <source>
        <dbReference type="PROSITE-ProRule" id="PRU00339"/>
    </source>
</evidence>
<reference evidence="2 3" key="1">
    <citation type="submission" date="2018-06" db="EMBL/GenBank/DDBJ databases">
        <title>Draft Genome Sequence of a Novel Marine Bacterium Related to the Verrucomicrobia.</title>
        <authorList>
            <person name="Vosseberg J."/>
            <person name="Martijn J."/>
            <person name="Ettema T.J.G."/>
        </authorList>
    </citation>
    <scope>NUCLEOTIDE SEQUENCE [LARGE SCALE GENOMIC DNA]</scope>
    <source>
        <strain evidence="2">TARA_B100001123</strain>
    </source>
</reference>
<feature type="repeat" description="TPR" evidence="1">
    <location>
        <begin position="145"/>
        <end position="178"/>
    </location>
</feature>
<keyword evidence="1" id="KW-0802">TPR repeat</keyword>
<feature type="repeat" description="TPR" evidence="1">
    <location>
        <begin position="111"/>
        <end position="144"/>
    </location>
</feature>
<dbReference type="EMBL" id="CP029803">
    <property type="protein sequence ID" value="AWT60818.1"/>
    <property type="molecule type" value="Genomic_DNA"/>
</dbReference>
<dbReference type="InterPro" id="IPR019734">
    <property type="entry name" value="TPR_rpt"/>
</dbReference>
<dbReference type="InterPro" id="IPR011990">
    <property type="entry name" value="TPR-like_helical_dom_sf"/>
</dbReference>
<dbReference type="Proteomes" id="UP000247465">
    <property type="component" value="Chromosome"/>
</dbReference>
<proteinExistence type="predicted"/>